<gene>
    <name evidence="1" type="ORF">KME65_11085</name>
</gene>
<dbReference type="Pfam" id="PF13975">
    <property type="entry name" value="gag-asp_proteas"/>
    <property type="match status" value="1"/>
</dbReference>
<accession>A0A944M8T7</accession>
<dbReference type="AlphaFoldDB" id="A0A944M8T7"/>
<evidence type="ECO:0000313" key="2">
    <source>
        <dbReference type="Proteomes" id="UP000770889"/>
    </source>
</evidence>
<dbReference type="GO" id="GO:0008233">
    <property type="term" value="F:peptidase activity"/>
    <property type="evidence" value="ECO:0007669"/>
    <property type="project" value="UniProtKB-KW"/>
</dbReference>
<keyword evidence="1" id="KW-0645">Protease</keyword>
<dbReference type="GO" id="GO:0006508">
    <property type="term" value="P:proteolysis"/>
    <property type="evidence" value="ECO:0007669"/>
    <property type="project" value="UniProtKB-KW"/>
</dbReference>
<sequence length="170" mass="18454">MIKTLISALLICFTGQLWAEQFIFDVPMYSKGASTYYIAGKIGDMPATEFMVDTGSSYMTINEVTLAELQANGNPRYLRELKGILANGDELSVPVYTITNVRIGDECLLKEVDVAVFPGKTRQILGLSALTKTAPFIFSTQPPQLQLSNCHLAQADTGNQTKLAAGITTP</sequence>
<comment type="caution">
    <text evidence="1">The sequence shown here is derived from an EMBL/GenBank/DDBJ whole genome shotgun (WGS) entry which is preliminary data.</text>
</comment>
<name>A0A944M8T7_9GAMM</name>
<keyword evidence="1" id="KW-0378">Hydrolase</keyword>
<protein>
    <submittedName>
        <fullName evidence="1">Retroviral-like aspartic protease family protein</fullName>
    </submittedName>
</protein>
<dbReference type="Proteomes" id="UP000770889">
    <property type="component" value="Unassembled WGS sequence"/>
</dbReference>
<dbReference type="Gene3D" id="2.40.70.10">
    <property type="entry name" value="Acid Proteases"/>
    <property type="match status" value="1"/>
</dbReference>
<dbReference type="SUPFAM" id="SSF50630">
    <property type="entry name" value="Acid proteases"/>
    <property type="match status" value="1"/>
</dbReference>
<dbReference type="InterPro" id="IPR034122">
    <property type="entry name" value="Retropepsin-like_bacterial"/>
</dbReference>
<dbReference type="CDD" id="cd05483">
    <property type="entry name" value="retropepsin_like_bacteria"/>
    <property type="match status" value="1"/>
</dbReference>
<dbReference type="InterPro" id="IPR021109">
    <property type="entry name" value="Peptidase_aspartic_dom_sf"/>
</dbReference>
<reference evidence="1 2" key="1">
    <citation type="submission" date="2021-05" db="EMBL/GenBank/DDBJ databases">
        <title>Genetic and Functional Diversity in Clade A Lucinid endosymbionts from the Bahamas.</title>
        <authorList>
            <person name="Giani N.M."/>
            <person name="Engel A.S."/>
            <person name="Campbell B.J."/>
        </authorList>
    </citation>
    <scope>NUCLEOTIDE SEQUENCE [LARGE SCALE GENOMIC DNA]</scope>
    <source>
        <strain evidence="1">LUC16012Gg_MoonRockCtena</strain>
    </source>
</reference>
<proteinExistence type="predicted"/>
<evidence type="ECO:0000313" key="1">
    <source>
        <dbReference type="EMBL" id="MBT2989496.1"/>
    </source>
</evidence>
<dbReference type="EMBL" id="JAHHGM010000009">
    <property type="protein sequence ID" value="MBT2989496.1"/>
    <property type="molecule type" value="Genomic_DNA"/>
</dbReference>
<organism evidence="1 2">
    <name type="scientific">Candidatus Thiodiazotropha taylori</name>
    <dbReference type="NCBI Taxonomy" id="2792791"/>
    <lineage>
        <taxon>Bacteria</taxon>
        <taxon>Pseudomonadati</taxon>
        <taxon>Pseudomonadota</taxon>
        <taxon>Gammaproteobacteria</taxon>
        <taxon>Chromatiales</taxon>
        <taxon>Sedimenticolaceae</taxon>
        <taxon>Candidatus Thiodiazotropha</taxon>
    </lineage>
</organism>